<accession>A6KKF0</accession>
<evidence type="ECO:0000313" key="1">
    <source>
        <dbReference type="EMBL" id="EDL88560.1"/>
    </source>
</evidence>
<sequence length="51" mass="5660">MDTQISLSELSQLKACLSSAVAETRTQRTLTASRQFNVQPHLPGNCCWPLQ</sequence>
<organism evidence="1 2">
    <name type="scientific">Rattus norvegicus</name>
    <name type="common">Rat</name>
    <dbReference type="NCBI Taxonomy" id="10116"/>
    <lineage>
        <taxon>Eukaryota</taxon>
        <taxon>Metazoa</taxon>
        <taxon>Chordata</taxon>
        <taxon>Craniata</taxon>
        <taxon>Vertebrata</taxon>
        <taxon>Euteleostomi</taxon>
        <taxon>Mammalia</taxon>
        <taxon>Eutheria</taxon>
        <taxon>Euarchontoglires</taxon>
        <taxon>Glires</taxon>
        <taxon>Rodentia</taxon>
        <taxon>Myomorpha</taxon>
        <taxon>Muroidea</taxon>
        <taxon>Muridae</taxon>
        <taxon>Murinae</taxon>
        <taxon>Rattus</taxon>
    </lineage>
</organism>
<protein>
    <submittedName>
        <fullName evidence="1">Similar to alpha-fetoprotein, isoform CRA_b</fullName>
    </submittedName>
</protein>
<name>A6KKF0_RAT</name>
<dbReference type="EMBL" id="CH474060">
    <property type="protein sequence ID" value="EDL88560.1"/>
    <property type="molecule type" value="Genomic_DNA"/>
</dbReference>
<evidence type="ECO:0000313" key="2">
    <source>
        <dbReference type="Proteomes" id="UP000234681"/>
    </source>
</evidence>
<reference evidence="1 2" key="1">
    <citation type="submission" date="2005-09" db="EMBL/GenBank/DDBJ databases">
        <authorList>
            <person name="Mural R.J."/>
            <person name="Li P.W."/>
            <person name="Adams M.D."/>
            <person name="Amanatides P.G."/>
            <person name="Baden-Tillson H."/>
            <person name="Barnstead M."/>
            <person name="Chin S.H."/>
            <person name="Dew I."/>
            <person name="Evans C.A."/>
            <person name="Ferriera S."/>
            <person name="Flanigan M."/>
            <person name="Fosler C."/>
            <person name="Glodek A."/>
            <person name="Gu Z."/>
            <person name="Holt R.A."/>
            <person name="Jennings D."/>
            <person name="Kraft C.L."/>
            <person name="Lu F."/>
            <person name="Nguyen T."/>
            <person name="Nusskern D.R."/>
            <person name="Pfannkoch C.M."/>
            <person name="Sitter C."/>
            <person name="Sutton G.G."/>
            <person name="Venter J.C."/>
            <person name="Wang Z."/>
            <person name="Woodage T."/>
            <person name="Zheng X.H."/>
            <person name="Zhong F."/>
        </authorList>
    </citation>
    <scope>NUCLEOTIDE SEQUENCE [LARGE SCALE GENOMIC DNA]</scope>
    <source>
        <strain>BN</strain>
        <strain evidence="2">Sprague-Dawley</strain>
    </source>
</reference>
<gene>
    <name evidence="1" type="primary">LOC360919</name>
    <name evidence="1" type="ORF">rCG_60439</name>
</gene>
<dbReference type="Proteomes" id="UP000234681">
    <property type="component" value="Chromosome 14"/>
</dbReference>
<proteinExistence type="predicted"/>
<dbReference type="AlphaFoldDB" id="A6KKF0"/>